<dbReference type="PANTHER" id="PTHR33572">
    <property type="entry name" value="SPORE DEVELOPMENT REGULATOR VOSA"/>
    <property type="match status" value="1"/>
</dbReference>
<feature type="region of interest" description="Disordered" evidence="8">
    <location>
        <begin position="238"/>
        <end position="291"/>
    </location>
</feature>
<feature type="compositionally biased region" description="Basic and acidic residues" evidence="8">
    <location>
        <begin position="272"/>
        <end position="282"/>
    </location>
</feature>
<feature type="compositionally biased region" description="Pro residues" evidence="8">
    <location>
        <begin position="468"/>
        <end position="478"/>
    </location>
</feature>
<dbReference type="PROSITE" id="PS51821">
    <property type="entry name" value="VELVET"/>
    <property type="match status" value="1"/>
</dbReference>
<feature type="region of interest" description="Disordered" evidence="8">
    <location>
        <begin position="157"/>
        <end position="176"/>
    </location>
</feature>
<keyword evidence="4" id="KW-0805">Transcription regulation</keyword>
<comment type="similarity">
    <text evidence="7">Belongs to the velvet family. VeA subfamily.</text>
</comment>
<keyword evidence="3" id="KW-0963">Cytoplasm</keyword>
<dbReference type="InterPro" id="IPR021740">
    <property type="entry name" value="Velvet"/>
</dbReference>
<evidence type="ECO:0000256" key="1">
    <source>
        <dbReference type="ARBA" id="ARBA00004123"/>
    </source>
</evidence>
<keyword evidence="6" id="KW-0539">Nucleus</keyword>
<dbReference type="GO" id="GO:0034250">
    <property type="term" value="P:positive regulation of amide metabolic process"/>
    <property type="evidence" value="ECO:0007669"/>
    <property type="project" value="UniProtKB-ARBA"/>
</dbReference>
<reference evidence="10" key="1">
    <citation type="submission" date="2021-03" db="EMBL/GenBank/DDBJ databases">
        <title>Comparative genomics and phylogenomic investigation of the class Geoglossomycetes provide insights into ecological specialization and systematics.</title>
        <authorList>
            <person name="Melie T."/>
            <person name="Pirro S."/>
            <person name="Miller A.N."/>
            <person name="Quandt A."/>
        </authorList>
    </citation>
    <scope>NUCLEOTIDE SEQUENCE</scope>
    <source>
        <strain evidence="10">CAQ_001_2017</strain>
    </source>
</reference>
<dbReference type="GO" id="GO:0043455">
    <property type="term" value="P:regulation of secondary metabolic process"/>
    <property type="evidence" value="ECO:0007669"/>
    <property type="project" value="UniProtKB-ARBA"/>
</dbReference>
<feature type="compositionally biased region" description="Polar residues" evidence="8">
    <location>
        <begin position="412"/>
        <end position="425"/>
    </location>
</feature>
<dbReference type="GO" id="GO:0051176">
    <property type="term" value="P:positive regulation of sulfur metabolic process"/>
    <property type="evidence" value="ECO:0007669"/>
    <property type="project" value="UniProtKB-ARBA"/>
</dbReference>
<evidence type="ECO:0000256" key="4">
    <source>
        <dbReference type="ARBA" id="ARBA00023015"/>
    </source>
</evidence>
<dbReference type="Pfam" id="PF11754">
    <property type="entry name" value="Velvet"/>
    <property type="match status" value="2"/>
</dbReference>
<dbReference type="InterPro" id="IPR038491">
    <property type="entry name" value="Velvet_dom_sf"/>
</dbReference>
<comment type="caution">
    <text evidence="10">The sequence shown here is derived from an EMBL/GenBank/DDBJ whole genome shotgun (WGS) entry which is preliminary data.</text>
</comment>
<protein>
    <recommendedName>
        <fullName evidence="9">Velvet domain-containing protein</fullName>
    </recommendedName>
</protein>
<feature type="compositionally biased region" description="Polar residues" evidence="8">
    <location>
        <begin position="319"/>
        <end position="328"/>
    </location>
</feature>
<dbReference type="Gene3D" id="2.60.40.3960">
    <property type="entry name" value="Velvet domain"/>
    <property type="match status" value="1"/>
</dbReference>
<feature type="region of interest" description="Disordered" evidence="8">
    <location>
        <begin position="306"/>
        <end position="496"/>
    </location>
</feature>
<dbReference type="GO" id="GO:0005737">
    <property type="term" value="C:cytoplasm"/>
    <property type="evidence" value="ECO:0007669"/>
    <property type="project" value="UniProtKB-SubCell"/>
</dbReference>
<keyword evidence="5" id="KW-0804">Transcription</keyword>
<evidence type="ECO:0000256" key="5">
    <source>
        <dbReference type="ARBA" id="ARBA00023163"/>
    </source>
</evidence>
<keyword evidence="11" id="KW-1185">Reference proteome</keyword>
<evidence type="ECO:0000256" key="8">
    <source>
        <dbReference type="SAM" id="MobiDB-lite"/>
    </source>
</evidence>
<evidence type="ECO:0000313" key="11">
    <source>
        <dbReference type="Proteomes" id="UP000750711"/>
    </source>
</evidence>
<feature type="domain" description="Velvet" evidence="9">
    <location>
        <begin position="21"/>
        <end position="226"/>
    </location>
</feature>
<evidence type="ECO:0000256" key="6">
    <source>
        <dbReference type="ARBA" id="ARBA00023242"/>
    </source>
</evidence>
<dbReference type="Proteomes" id="UP000750711">
    <property type="component" value="Unassembled WGS sequence"/>
</dbReference>
<dbReference type="EMBL" id="JAGHQM010001473">
    <property type="protein sequence ID" value="KAH0553442.1"/>
    <property type="molecule type" value="Genomic_DNA"/>
</dbReference>
<dbReference type="AlphaFoldDB" id="A0A9P8IK30"/>
<evidence type="ECO:0000256" key="2">
    <source>
        <dbReference type="ARBA" id="ARBA00004496"/>
    </source>
</evidence>
<accession>A0A9P8IK30</accession>
<evidence type="ECO:0000256" key="7">
    <source>
        <dbReference type="ARBA" id="ARBA00038005"/>
    </source>
</evidence>
<proteinExistence type="inferred from homology"/>
<name>A0A9P8IK30_9PEZI</name>
<gene>
    <name evidence="10" type="ORF">GP486_006488</name>
</gene>
<comment type="subcellular location">
    <subcellularLocation>
        <location evidence="2">Cytoplasm</location>
    </subcellularLocation>
    <subcellularLocation>
        <location evidence="1">Nucleus</location>
    </subcellularLocation>
</comment>
<feature type="region of interest" description="Disordered" evidence="8">
    <location>
        <begin position="561"/>
        <end position="588"/>
    </location>
</feature>
<evidence type="ECO:0000313" key="10">
    <source>
        <dbReference type="EMBL" id="KAH0553442.1"/>
    </source>
</evidence>
<sequence length="618" mass="68730">MASAAIAGETMNTSSRMTREGKKLTYQLNIIQQPERARACGSGAKSHADRRPVDPPPVIQLQIFEGDARNDITFSHNANFFLYATLEAARPIAQGRLPPAAASIPVLTGVFVSGMAYLDRPTPAGYFIFPDLSVRNEGKYRLSFNLYEEVKELKDADAEPAKNHPDHPSNKHRMVGPMAPKQYVDWRLEVKSKPFTVFSAKKFPGLAESTSLSRIVAEQGCRVRIRRDVRMRRRENKANKEMEEYEGEAMYQRPRGTPTPDVYQQQSAGPHRPVESVDRQRSASDVSLDSSVQYGMVRRPSMHEQQLYPPQQYPPSYPATPNGTQNGISHLAFGGSSGNQYQPPVPQVQPRAYPPGVGFHQQSPTHYGYPVEQRQTPMALPSQQLQQQQHQNPQSHPPRHENGEYRHRPSVAYTQPVPSQPSASPNGYPAFGDGYGRPQSGYQPQYNPTPPVPTARTPTPTQNGVPNALPPMKLPQPVEPKYENSSTAVPTPVSRGAPMLSSPGYDNTQTRTNSFNQYSGDGWMRQPYSQPTSAPVPTALDTPRLSKRPFDAVFTTHHISQPLHNGMRPGAPSFYGTQDVEPDYDETGCGSYDVQKLKMEYKRADGSAIRRQLPSSQD</sequence>
<evidence type="ECO:0000256" key="3">
    <source>
        <dbReference type="ARBA" id="ARBA00022490"/>
    </source>
</evidence>
<dbReference type="FunFam" id="2.60.40.3960:FF:000001">
    <property type="entry name" value="Sexual development activator VeA"/>
    <property type="match status" value="1"/>
</dbReference>
<feature type="compositionally biased region" description="Basic and acidic residues" evidence="8">
    <location>
        <begin position="398"/>
        <end position="407"/>
    </location>
</feature>
<dbReference type="InterPro" id="IPR037525">
    <property type="entry name" value="Velvet_dom"/>
</dbReference>
<evidence type="ECO:0000259" key="9">
    <source>
        <dbReference type="PROSITE" id="PS51821"/>
    </source>
</evidence>
<feature type="compositionally biased region" description="Basic and acidic residues" evidence="8">
    <location>
        <begin position="157"/>
        <end position="169"/>
    </location>
</feature>
<dbReference type="PANTHER" id="PTHR33572:SF14">
    <property type="entry name" value="DEVELOPMENTAL AND SECONDARY METABOLISM REGULATOR VEA"/>
    <property type="match status" value="1"/>
</dbReference>
<organism evidence="10 11">
    <name type="scientific">Trichoglossum hirsutum</name>
    <dbReference type="NCBI Taxonomy" id="265104"/>
    <lineage>
        <taxon>Eukaryota</taxon>
        <taxon>Fungi</taxon>
        <taxon>Dikarya</taxon>
        <taxon>Ascomycota</taxon>
        <taxon>Pezizomycotina</taxon>
        <taxon>Geoglossomycetes</taxon>
        <taxon>Geoglossales</taxon>
        <taxon>Geoglossaceae</taxon>
        <taxon>Trichoglossum</taxon>
    </lineage>
</organism>
<feature type="compositionally biased region" description="Low complexity" evidence="8">
    <location>
        <begin position="380"/>
        <end position="394"/>
    </location>
</feature>
<dbReference type="GO" id="GO:0005634">
    <property type="term" value="C:nucleus"/>
    <property type="evidence" value="ECO:0007669"/>
    <property type="project" value="UniProtKB-SubCell"/>
</dbReference>